<comment type="caution">
    <text evidence="6">The sequence shown here is derived from an EMBL/GenBank/DDBJ whole genome shotgun (WGS) entry which is preliminary data.</text>
</comment>
<evidence type="ECO:0000256" key="4">
    <source>
        <dbReference type="SAM" id="MobiDB-lite"/>
    </source>
</evidence>
<dbReference type="SUPFAM" id="SSF46565">
    <property type="entry name" value="Chaperone J-domain"/>
    <property type="match status" value="1"/>
</dbReference>
<dbReference type="PROSITE" id="PS00636">
    <property type="entry name" value="DNAJ_1"/>
    <property type="match status" value="1"/>
</dbReference>
<dbReference type="Pfam" id="PF21884">
    <property type="entry name" value="ZUO1-like_ZHD"/>
    <property type="match status" value="1"/>
</dbReference>
<dbReference type="InterPro" id="IPR036869">
    <property type="entry name" value="J_dom_sf"/>
</dbReference>
<organism evidence="6 7">
    <name type="scientific">Lecanosticta acicola</name>
    <dbReference type="NCBI Taxonomy" id="111012"/>
    <lineage>
        <taxon>Eukaryota</taxon>
        <taxon>Fungi</taxon>
        <taxon>Dikarya</taxon>
        <taxon>Ascomycota</taxon>
        <taxon>Pezizomycotina</taxon>
        <taxon>Dothideomycetes</taxon>
        <taxon>Dothideomycetidae</taxon>
        <taxon>Mycosphaerellales</taxon>
        <taxon>Mycosphaerellaceae</taxon>
        <taxon>Lecanosticta</taxon>
    </lineage>
</organism>
<sequence>MSAAIQLDIALPSLPADFSAENGFKAVGKLDQANARPLEPVGAHYLAHARRRRHKRTFSEDEKIQAQQVKSAATEEKNDDIDDAEDPMDLQREAKDWKQQDHYRILGLGKWRWRATEDQIKRAHRLKVLKHHPDKRAAAGLEENDQFFKCIQRATDILMDPVKRRQYDSVDEAAEVEPPSKKDVQKKPGNFYKLWKPVFESEARFSKKQPVPKLGNENSTREEVEEFYNFWYAFDSWRSFEYLDEDVPDDNESRDQKRHMERKNNNMRKKRKNEDVQRLRKLVDDALAQDERIKKFRQEGNKEKNKKRAEKEAAEKAAREEAEKKKAEEARLQAAKEASDKAAKEEGKKAKEAAKNAAKKNKRVIRGAAKDANYFTEGDAAPAQIDGALNDIDALITKLDNEEIAAVTAELQGKTDKAEITNIFKKEVKRLVEGGKAKEGEFKTLA</sequence>
<dbReference type="Proteomes" id="UP001296104">
    <property type="component" value="Unassembled WGS sequence"/>
</dbReference>
<feature type="compositionally biased region" description="Basic and acidic residues" evidence="4">
    <location>
        <begin position="337"/>
        <end position="354"/>
    </location>
</feature>
<dbReference type="EMBL" id="CAVMBE010000004">
    <property type="protein sequence ID" value="CAK3824452.1"/>
    <property type="molecule type" value="Genomic_DNA"/>
</dbReference>
<dbReference type="PANTHER" id="PTHR43999:SF1">
    <property type="entry name" value="DNAJ HOMOLOG SUBFAMILY C MEMBER 2"/>
    <property type="match status" value="1"/>
</dbReference>
<dbReference type="AlphaFoldDB" id="A0AAI9E7C6"/>
<evidence type="ECO:0000313" key="6">
    <source>
        <dbReference type="EMBL" id="CAK3824452.1"/>
    </source>
</evidence>
<keyword evidence="7" id="KW-1185">Reference proteome</keyword>
<accession>A0AAI9E7C6</accession>
<dbReference type="Gene3D" id="1.10.8.840">
    <property type="entry name" value="Ribosome-associated complex head domain"/>
    <property type="match status" value="1"/>
</dbReference>
<evidence type="ECO:0000256" key="2">
    <source>
        <dbReference type="ARBA" id="ARBA00022490"/>
    </source>
</evidence>
<dbReference type="Pfam" id="PF00226">
    <property type="entry name" value="DnaJ"/>
    <property type="match status" value="1"/>
</dbReference>
<comment type="subcellular location">
    <subcellularLocation>
        <location evidence="1">Cytoplasm</location>
    </subcellularLocation>
</comment>
<dbReference type="PROSITE" id="PS50076">
    <property type="entry name" value="DNAJ_2"/>
    <property type="match status" value="1"/>
</dbReference>
<dbReference type="InterPro" id="IPR054076">
    <property type="entry name" value="ZUO1-like_ZHD"/>
</dbReference>
<protein>
    <recommendedName>
        <fullName evidence="5">J domain-containing protein</fullName>
    </recommendedName>
</protein>
<name>A0AAI9E7C6_9PEZI</name>
<keyword evidence="2" id="KW-0963">Cytoplasm</keyword>
<dbReference type="GO" id="GO:0030544">
    <property type="term" value="F:Hsp70 protein binding"/>
    <property type="evidence" value="ECO:0007669"/>
    <property type="project" value="InterPro"/>
</dbReference>
<dbReference type="GO" id="GO:0006450">
    <property type="term" value="P:regulation of translational fidelity"/>
    <property type="evidence" value="ECO:0007669"/>
    <property type="project" value="InterPro"/>
</dbReference>
<feature type="region of interest" description="Disordered" evidence="4">
    <location>
        <begin position="50"/>
        <end position="85"/>
    </location>
</feature>
<dbReference type="InterPro" id="IPR018253">
    <property type="entry name" value="DnaJ_domain_CS"/>
</dbReference>
<dbReference type="Pfam" id="PF26185">
    <property type="entry name" value="Zuotin_N"/>
    <property type="match status" value="1"/>
</dbReference>
<dbReference type="SMART" id="SM00271">
    <property type="entry name" value="DnaJ"/>
    <property type="match status" value="1"/>
</dbReference>
<feature type="compositionally biased region" description="Basic and acidic residues" evidence="4">
    <location>
        <begin position="294"/>
        <end position="331"/>
    </location>
</feature>
<dbReference type="Pfam" id="PF16717">
    <property type="entry name" value="RAC_head"/>
    <property type="match status" value="1"/>
</dbReference>
<evidence type="ECO:0000313" key="7">
    <source>
        <dbReference type="Proteomes" id="UP001296104"/>
    </source>
</evidence>
<dbReference type="PANTHER" id="PTHR43999">
    <property type="entry name" value="DNAJ HOMOLOG SUBFAMILY C MEMBER 2"/>
    <property type="match status" value="1"/>
</dbReference>
<dbReference type="InterPro" id="IPR001623">
    <property type="entry name" value="DnaJ_domain"/>
</dbReference>
<evidence type="ECO:0000256" key="1">
    <source>
        <dbReference type="ARBA" id="ARBA00004496"/>
    </source>
</evidence>
<dbReference type="CDD" id="cd06257">
    <property type="entry name" value="DnaJ"/>
    <property type="match status" value="1"/>
</dbReference>
<dbReference type="InterPro" id="IPR058871">
    <property type="entry name" value="Zuotin_N"/>
</dbReference>
<feature type="compositionally biased region" description="Basic residues" evidence="4">
    <location>
        <begin position="256"/>
        <end position="271"/>
    </location>
</feature>
<dbReference type="InterPro" id="IPR044634">
    <property type="entry name" value="Zuotin/DnaJC2"/>
</dbReference>
<dbReference type="GO" id="GO:0005829">
    <property type="term" value="C:cytosol"/>
    <property type="evidence" value="ECO:0007669"/>
    <property type="project" value="TreeGrafter"/>
</dbReference>
<keyword evidence="3" id="KW-0143">Chaperone</keyword>
<proteinExistence type="predicted"/>
<reference evidence="6" key="1">
    <citation type="submission" date="2023-11" db="EMBL/GenBank/DDBJ databases">
        <authorList>
            <person name="Alioto T."/>
            <person name="Alioto T."/>
            <person name="Gomez Garrido J."/>
        </authorList>
    </citation>
    <scope>NUCLEOTIDE SEQUENCE</scope>
</reference>
<dbReference type="InterPro" id="IPR042569">
    <property type="entry name" value="RAC_head_sf"/>
</dbReference>
<dbReference type="InterPro" id="IPR032003">
    <property type="entry name" value="RAC_head"/>
</dbReference>
<dbReference type="GO" id="GO:0043022">
    <property type="term" value="F:ribosome binding"/>
    <property type="evidence" value="ECO:0007669"/>
    <property type="project" value="InterPro"/>
</dbReference>
<evidence type="ECO:0000259" key="5">
    <source>
        <dbReference type="PROSITE" id="PS50076"/>
    </source>
</evidence>
<evidence type="ECO:0000256" key="3">
    <source>
        <dbReference type="ARBA" id="ARBA00023186"/>
    </source>
</evidence>
<dbReference type="Gene3D" id="1.10.287.110">
    <property type="entry name" value="DnaJ domain"/>
    <property type="match status" value="1"/>
</dbReference>
<feature type="region of interest" description="Disordered" evidence="4">
    <location>
        <begin position="248"/>
        <end position="277"/>
    </location>
</feature>
<gene>
    <name evidence="6" type="ORF">LECACI_7A001235</name>
</gene>
<feature type="region of interest" description="Disordered" evidence="4">
    <location>
        <begin position="294"/>
        <end position="363"/>
    </location>
</feature>
<dbReference type="GO" id="GO:0051083">
    <property type="term" value="P:'de novo' cotranslational protein folding"/>
    <property type="evidence" value="ECO:0007669"/>
    <property type="project" value="InterPro"/>
</dbReference>
<feature type="domain" description="J" evidence="5">
    <location>
        <begin position="101"/>
        <end position="171"/>
    </location>
</feature>